<reference evidence="6 7" key="1">
    <citation type="submission" date="2017-08" db="EMBL/GenBank/DDBJ databases">
        <title>Acidophilic green algal genome provides insights into adaptation to an acidic environment.</title>
        <authorList>
            <person name="Hirooka S."/>
            <person name="Hirose Y."/>
            <person name="Kanesaki Y."/>
            <person name="Higuchi S."/>
            <person name="Fujiwara T."/>
            <person name="Onuma R."/>
            <person name="Era A."/>
            <person name="Ohbayashi R."/>
            <person name="Uzuka A."/>
            <person name="Nozaki H."/>
            <person name="Yoshikawa H."/>
            <person name="Miyagishima S.Y."/>
        </authorList>
    </citation>
    <scope>NUCLEOTIDE SEQUENCE [LARGE SCALE GENOMIC DNA]</scope>
    <source>
        <strain evidence="6 7">NIES-2499</strain>
    </source>
</reference>
<evidence type="ECO:0000313" key="7">
    <source>
        <dbReference type="Proteomes" id="UP000232323"/>
    </source>
</evidence>
<evidence type="ECO:0000256" key="4">
    <source>
        <dbReference type="SAM" id="MobiDB-lite"/>
    </source>
</evidence>
<feature type="compositionally biased region" description="Polar residues" evidence="4">
    <location>
        <begin position="1159"/>
        <end position="1170"/>
    </location>
</feature>
<dbReference type="GO" id="GO:0006612">
    <property type="term" value="P:protein targeting to membrane"/>
    <property type="evidence" value="ECO:0007669"/>
    <property type="project" value="UniProtKB-UniRule"/>
</dbReference>
<dbReference type="GO" id="GO:0006904">
    <property type="term" value="P:vesicle docking involved in exocytosis"/>
    <property type="evidence" value="ECO:0007669"/>
    <property type="project" value="InterPro"/>
</dbReference>
<dbReference type="STRING" id="1157962.A0A250WUV6"/>
<sequence>MAFEGRPARSNVDWAEIDAEIQAVPAEYRDQRFYPLKQVIDIFSSGDPEGQAIQLRSQEDRLSESVDDVVEAYHNGFAKSIQNYSLILQLFQESKQQVDNLKKAVSEGTRQLGAQSKTLNQQWRRGLSLSSSLNLVNEIRSAVQIPSKVEAAANAKDWPTAVEAVLEGCNRLIVGDLAKVGALRKLQADLIRLSRWIQEQLYEELQRRAYAQVSVSIAQAGKVNGAFDTVSNELRQTLAAGLRSAAATVAVGLGGRTGASFVVKGSGGNSFMERSGDSIADVQTNQFLMNLRSDASTSGFILGKPSGPTGGHVGTSANAMGVAAGGGGRNEAAAAAAACRTLVRCLAQLEGVSEAKAYIHYHCRKQVQKLMFRSMEASADSAQAALQALGTKGPESVTARGHSSSLAMTQSVEVLAQKMVQGVCGVCLKALTNYGMVLSELADAPAGSGHLHALRHLQQLLDGGEDDEDDQAEVSSVTGSPIVKGGGVAINKQKAPSVERQEYIKAEYLYAWSQMQEEWVLLLAELLGLPVRSMGLLAEAGQQPKPPSSGTAGMLGNAVFLGMDVWMAGMADRAEQALGGYKDEQQMREKQQQAADDAAKQQHEGSRLFFSFDLTVQGLATAGKAGAATTDMQLPEQSSYNRVVFKALGNHPGSPYLTPSVYTTLNSFTEAAASLVAKTVGIQLQAKPGDPYNTADGMLAGRWRRGGSLYPSAGGAVDTVATESAAVRWLQQQLETFVQNSFLPQVWVDLRAKCTRELVDNSESFKPGNNMPAMMPVAEMQGNGSSSGVTESYRGASKRVVLPAARFTERMLIDLCGWSEAMSAFEEPFLGLAENVLSKALDTFTSVLENLSCESRSWALASRPDVSHAMALEPDAMMLGRGAVSFYVPSGLAGEVGWNPQDFYAELNTGGRPLLVHTHARWGGDSRPGGLGKGGQASQAELLRMLFKEYPIPGDQLLYGTGPAASSARLVRLAALGEAMDYVAEAIVRLIGHARGGLTEGELPEGVTLLVERYRAVSGLCARMIRLELQLQVVHLLHPLGRASHLCEGDEAKEVHPCIGNLIRVMGRLAEEILPHLSHSRASYVLSGVAPAAARVVMWSLEDVHEMNALGVERMVRTLAVLQPALSTLSPPLSSAAAYAESVSKQAEADGEEDILSDSGLSNSNQRSVDSVNGAVSSTRLFEEWAMRTERLYRHACGYYGMLMGKQATDVLEAAGKHPMRYSYQEWCTLLRTRVHRRLVTVGHLEELQQSLDQAYGLVPQNKLAEAFGTMVNAIQAPAELITDTLTDVIRVGGGALVAGAMLPAQGIRQVFKIIQDRVTEQ</sequence>
<dbReference type="PANTHER" id="PTHR14146:SF0">
    <property type="entry name" value="EXOCYST COMPLEX COMPONENT 4"/>
    <property type="match status" value="1"/>
</dbReference>
<proteinExistence type="inferred from homology"/>
<evidence type="ECO:0000313" key="6">
    <source>
        <dbReference type="EMBL" id="GAX74536.1"/>
    </source>
</evidence>
<dbReference type="GO" id="GO:0000145">
    <property type="term" value="C:exocyst"/>
    <property type="evidence" value="ECO:0007669"/>
    <property type="project" value="UniProtKB-UniRule"/>
</dbReference>
<comment type="similarity">
    <text evidence="3">Belongs to the SEC8 family.</text>
</comment>
<evidence type="ECO:0000256" key="3">
    <source>
        <dbReference type="RuleBase" id="RU367079"/>
    </source>
</evidence>
<keyword evidence="3" id="KW-0653">Protein transport</keyword>
<dbReference type="Proteomes" id="UP000232323">
    <property type="component" value="Unassembled WGS sequence"/>
</dbReference>
<evidence type="ECO:0000256" key="2">
    <source>
        <dbReference type="ARBA" id="ARBA00022483"/>
    </source>
</evidence>
<dbReference type="GO" id="GO:0090522">
    <property type="term" value="P:vesicle tethering involved in exocytosis"/>
    <property type="evidence" value="ECO:0007669"/>
    <property type="project" value="UniProtKB-UniRule"/>
</dbReference>
<dbReference type="OrthoDB" id="272977at2759"/>
<comment type="caution">
    <text evidence="6">The sequence shown here is derived from an EMBL/GenBank/DDBJ whole genome shotgun (WGS) entry which is preliminary data.</text>
</comment>
<feature type="region of interest" description="Disordered" evidence="4">
    <location>
        <begin position="1149"/>
        <end position="1170"/>
    </location>
</feature>
<keyword evidence="2 3" id="KW-0268">Exocytosis</keyword>
<organism evidence="6 7">
    <name type="scientific">Chlamydomonas eustigma</name>
    <dbReference type="NCBI Taxonomy" id="1157962"/>
    <lineage>
        <taxon>Eukaryota</taxon>
        <taxon>Viridiplantae</taxon>
        <taxon>Chlorophyta</taxon>
        <taxon>core chlorophytes</taxon>
        <taxon>Chlorophyceae</taxon>
        <taxon>CS clade</taxon>
        <taxon>Chlamydomonadales</taxon>
        <taxon>Chlamydomonadaceae</taxon>
        <taxon>Chlamydomonas</taxon>
    </lineage>
</organism>
<dbReference type="Pfam" id="PF04048">
    <property type="entry name" value="Sec8_N"/>
    <property type="match status" value="1"/>
</dbReference>
<dbReference type="GO" id="GO:0006893">
    <property type="term" value="P:Golgi to plasma membrane transport"/>
    <property type="evidence" value="ECO:0007669"/>
    <property type="project" value="TreeGrafter"/>
</dbReference>
<dbReference type="EMBL" id="BEGY01000008">
    <property type="protein sequence ID" value="GAX74536.1"/>
    <property type="molecule type" value="Genomic_DNA"/>
</dbReference>
<dbReference type="InterPro" id="IPR039682">
    <property type="entry name" value="Sec8/EXOC4"/>
</dbReference>
<evidence type="ECO:0000259" key="5">
    <source>
        <dbReference type="Pfam" id="PF04048"/>
    </source>
</evidence>
<keyword evidence="7" id="KW-1185">Reference proteome</keyword>
<dbReference type="InterPro" id="IPR007191">
    <property type="entry name" value="Sec8_exocyst_N"/>
</dbReference>
<comment type="function">
    <text evidence="3">Component of the exocyst complex involved in the docking of exocytic vesicles with fusion sites on the plasma membrane.</text>
</comment>
<name>A0A250WUV6_9CHLO</name>
<gene>
    <name evidence="6" type="ORF">CEUSTIGMA_g1985.t1</name>
</gene>
<dbReference type="PANTHER" id="PTHR14146">
    <property type="entry name" value="EXOCYST COMPLEX COMPONENT 4"/>
    <property type="match status" value="1"/>
</dbReference>
<evidence type="ECO:0000256" key="1">
    <source>
        <dbReference type="ARBA" id="ARBA00022448"/>
    </source>
</evidence>
<feature type="domain" description="Exocyst complex component Sec8 N-terminal" evidence="5">
    <location>
        <begin position="54"/>
        <end position="151"/>
    </location>
</feature>
<keyword evidence="1 3" id="KW-0813">Transport</keyword>
<dbReference type="GO" id="GO:0015031">
    <property type="term" value="P:protein transport"/>
    <property type="evidence" value="ECO:0007669"/>
    <property type="project" value="UniProtKB-KW"/>
</dbReference>
<protein>
    <recommendedName>
        <fullName evidence="3">Exocyst complex component Sec8</fullName>
    </recommendedName>
</protein>
<accession>A0A250WUV6</accession>